<feature type="binding site" evidence="7">
    <location>
        <begin position="24"/>
        <end position="29"/>
    </location>
    <ligand>
        <name>substrate</name>
    </ligand>
</feature>
<evidence type="ECO:0000313" key="10">
    <source>
        <dbReference type="Proteomes" id="UP001595698"/>
    </source>
</evidence>
<dbReference type="HAMAP" id="MF_01405">
    <property type="entry name" value="Non_canon_purine_NTPase"/>
    <property type="match status" value="1"/>
</dbReference>
<keyword evidence="2 7" id="KW-0479">Metal-binding</keyword>
<feature type="binding site" evidence="7">
    <location>
        <begin position="171"/>
        <end position="174"/>
    </location>
    <ligand>
        <name>substrate</name>
    </ligand>
</feature>
<keyword evidence="10" id="KW-1185">Reference proteome</keyword>
<dbReference type="InterPro" id="IPR020922">
    <property type="entry name" value="dITP/XTP_pyrophosphatase"/>
</dbReference>
<evidence type="ECO:0000256" key="8">
    <source>
        <dbReference type="RuleBase" id="RU003781"/>
    </source>
</evidence>
<dbReference type="EC" id="3.6.1.66" evidence="7"/>
<keyword evidence="3 7" id="KW-0547">Nucleotide-binding</keyword>
<sequence length="216" mass="22351">MRGADPPAARGAGVNSSIKLVLATRNAGKIAELRRILADASITAEILGLEEFPEIGDVAETGLTFAENALLKAGAVAEQSGLPAIADDSGLCVDALNGMPGIFSARWAGRHGDDRANLELLLAQVSDVPEEHRGAHFACAAALALPSGEQRIIEGTLNGVIIDAPRGANGFGYDPIFVPEGESRTAAELSAQEKNAISHRGRAFRALAPVIAELLG</sequence>
<dbReference type="InterPro" id="IPR002637">
    <property type="entry name" value="RdgB/HAM1"/>
</dbReference>
<comment type="cofactor">
    <cofactor evidence="7">
        <name>Mg(2+)</name>
        <dbReference type="ChEBI" id="CHEBI:18420"/>
    </cofactor>
    <text evidence="7">Binds 1 Mg(2+) ion per subunit.</text>
</comment>
<name>A0ABV8F6Z5_9ACTN</name>
<organism evidence="9 10">
    <name type="scientific">Streptosporangium jomthongense</name>
    <dbReference type="NCBI Taxonomy" id="1193683"/>
    <lineage>
        <taxon>Bacteria</taxon>
        <taxon>Bacillati</taxon>
        <taxon>Actinomycetota</taxon>
        <taxon>Actinomycetes</taxon>
        <taxon>Streptosporangiales</taxon>
        <taxon>Streptosporangiaceae</taxon>
        <taxon>Streptosporangium</taxon>
    </lineage>
</organism>
<feature type="binding site" evidence="7">
    <location>
        <position position="88"/>
    </location>
    <ligand>
        <name>Mg(2+)</name>
        <dbReference type="ChEBI" id="CHEBI:18420"/>
    </ligand>
</feature>
<comment type="catalytic activity">
    <reaction evidence="7">
        <text>XTP + H2O = XMP + diphosphate + H(+)</text>
        <dbReference type="Rhea" id="RHEA:28610"/>
        <dbReference type="ChEBI" id="CHEBI:15377"/>
        <dbReference type="ChEBI" id="CHEBI:15378"/>
        <dbReference type="ChEBI" id="CHEBI:33019"/>
        <dbReference type="ChEBI" id="CHEBI:57464"/>
        <dbReference type="ChEBI" id="CHEBI:61314"/>
        <dbReference type="EC" id="3.6.1.66"/>
    </reaction>
</comment>
<proteinExistence type="inferred from homology"/>
<dbReference type="PANTHER" id="PTHR11067">
    <property type="entry name" value="INOSINE TRIPHOSPHATE PYROPHOSPHATASE/HAM1 PROTEIN"/>
    <property type="match status" value="1"/>
</dbReference>
<dbReference type="GO" id="GO:0036220">
    <property type="term" value="F:ITP diphosphatase activity"/>
    <property type="evidence" value="ECO:0007669"/>
    <property type="project" value="UniProtKB-EC"/>
</dbReference>
<gene>
    <name evidence="9" type="ORF">ACFOYY_26195</name>
</gene>
<comment type="subunit">
    <text evidence="7">Homodimer.</text>
</comment>
<keyword evidence="5 7" id="KW-0460">Magnesium</keyword>
<comment type="similarity">
    <text evidence="1 7 8">Belongs to the HAM1 NTPase family.</text>
</comment>
<evidence type="ECO:0000256" key="3">
    <source>
        <dbReference type="ARBA" id="ARBA00022741"/>
    </source>
</evidence>
<dbReference type="SUPFAM" id="SSF52972">
    <property type="entry name" value="ITPase-like"/>
    <property type="match status" value="1"/>
</dbReference>
<evidence type="ECO:0000256" key="6">
    <source>
        <dbReference type="ARBA" id="ARBA00023080"/>
    </source>
</evidence>
<feature type="binding site" evidence="7">
    <location>
        <position position="89"/>
    </location>
    <ligand>
        <name>substrate</name>
    </ligand>
</feature>
<protein>
    <recommendedName>
        <fullName evidence="7">dITP/XTP pyrophosphatase</fullName>
        <ecNumber evidence="7">3.6.1.66</ecNumber>
    </recommendedName>
    <alternativeName>
        <fullName evidence="7">Non-canonical purine NTP pyrophosphatase</fullName>
    </alternativeName>
    <alternativeName>
        <fullName evidence="7">Non-standard purine NTP pyrophosphatase</fullName>
    </alternativeName>
    <alternativeName>
        <fullName evidence="7">Nucleoside-triphosphate diphosphatase</fullName>
    </alternativeName>
    <alternativeName>
        <fullName evidence="7">Nucleoside-triphosphate pyrophosphatase</fullName>
        <shortName evidence="7">NTPase</shortName>
    </alternativeName>
</protein>
<comment type="catalytic activity">
    <reaction evidence="7">
        <text>dITP + H2O = dIMP + diphosphate + H(+)</text>
        <dbReference type="Rhea" id="RHEA:28342"/>
        <dbReference type="ChEBI" id="CHEBI:15377"/>
        <dbReference type="ChEBI" id="CHEBI:15378"/>
        <dbReference type="ChEBI" id="CHEBI:33019"/>
        <dbReference type="ChEBI" id="CHEBI:61194"/>
        <dbReference type="ChEBI" id="CHEBI:61382"/>
        <dbReference type="EC" id="3.6.1.66"/>
    </reaction>
</comment>
<evidence type="ECO:0000256" key="7">
    <source>
        <dbReference type="HAMAP-Rule" id="MF_01405"/>
    </source>
</evidence>
<keyword evidence="6 7" id="KW-0546">Nucleotide metabolism</keyword>
<dbReference type="CDD" id="cd00515">
    <property type="entry name" value="HAM1"/>
    <property type="match status" value="1"/>
</dbReference>
<evidence type="ECO:0000256" key="2">
    <source>
        <dbReference type="ARBA" id="ARBA00022723"/>
    </source>
</evidence>
<dbReference type="EMBL" id="JBHSBC010000032">
    <property type="protein sequence ID" value="MFC3983646.1"/>
    <property type="molecule type" value="Genomic_DNA"/>
</dbReference>
<dbReference type="Proteomes" id="UP001595698">
    <property type="component" value="Unassembled WGS sequence"/>
</dbReference>
<reference evidence="10" key="1">
    <citation type="journal article" date="2019" name="Int. J. Syst. Evol. Microbiol.">
        <title>The Global Catalogue of Microorganisms (GCM) 10K type strain sequencing project: providing services to taxonomists for standard genome sequencing and annotation.</title>
        <authorList>
            <consortium name="The Broad Institute Genomics Platform"/>
            <consortium name="The Broad Institute Genome Sequencing Center for Infectious Disease"/>
            <person name="Wu L."/>
            <person name="Ma J."/>
        </authorList>
    </citation>
    <scope>NUCLEOTIDE SEQUENCE [LARGE SCALE GENOMIC DNA]</scope>
    <source>
        <strain evidence="10">TBRC 7912</strain>
    </source>
</reference>
<accession>A0ABV8F6Z5</accession>
<feature type="binding site" evidence="7">
    <location>
        <position position="194"/>
    </location>
    <ligand>
        <name>substrate</name>
    </ligand>
</feature>
<evidence type="ECO:0000256" key="5">
    <source>
        <dbReference type="ARBA" id="ARBA00022842"/>
    </source>
</evidence>
<dbReference type="NCBIfam" id="TIGR00042">
    <property type="entry name" value="RdgB/HAM1 family non-canonical purine NTP pyrophosphatase"/>
    <property type="match status" value="1"/>
</dbReference>
<dbReference type="PANTHER" id="PTHR11067:SF9">
    <property type="entry name" value="INOSINE TRIPHOSPHATE PYROPHOSPHATASE"/>
    <property type="match status" value="1"/>
</dbReference>
<dbReference type="RefSeq" id="WP_386192956.1">
    <property type="nucleotide sequence ID" value="NZ_JBHSBC010000032.1"/>
</dbReference>
<comment type="function">
    <text evidence="7">Pyrophosphatase that catalyzes the hydrolysis of nucleoside triphosphates to their monophosphate derivatives, with a high preference for the non-canonical purine nucleotides XTP (xanthosine triphosphate), dITP (deoxyinosine triphosphate) and ITP. Seems to function as a house-cleaning enzyme that removes non-canonical purine nucleotides from the nucleotide pool, thus preventing their incorporation into DNA/RNA and avoiding chromosomal lesions.</text>
</comment>
<feature type="binding site" evidence="7">
    <location>
        <begin position="199"/>
        <end position="200"/>
    </location>
    <ligand>
        <name>substrate</name>
    </ligand>
</feature>
<feature type="active site" description="Proton acceptor" evidence="7">
    <location>
        <position position="88"/>
    </location>
</feature>
<comment type="caution">
    <text evidence="9">The sequence shown here is derived from an EMBL/GenBank/DDBJ whole genome shotgun (WGS) entry which is preliminary data.</text>
</comment>
<dbReference type="NCBIfam" id="NF011397">
    <property type="entry name" value="PRK14822.1"/>
    <property type="match status" value="1"/>
</dbReference>
<dbReference type="Pfam" id="PF01725">
    <property type="entry name" value="Ham1p_like"/>
    <property type="match status" value="1"/>
</dbReference>
<evidence type="ECO:0000256" key="1">
    <source>
        <dbReference type="ARBA" id="ARBA00008023"/>
    </source>
</evidence>
<dbReference type="InterPro" id="IPR029001">
    <property type="entry name" value="ITPase-like_fam"/>
</dbReference>
<keyword evidence="4 7" id="KW-0378">Hydrolase</keyword>
<evidence type="ECO:0000313" key="9">
    <source>
        <dbReference type="EMBL" id="MFC3983646.1"/>
    </source>
</evidence>
<dbReference type="Gene3D" id="3.90.950.10">
    <property type="match status" value="1"/>
</dbReference>
<comment type="catalytic activity">
    <reaction evidence="7">
        <text>ITP + H2O = IMP + diphosphate + H(+)</text>
        <dbReference type="Rhea" id="RHEA:29399"/>
        <dbReference type="ChEBI" id="CHEBI:15377"/>
        <dbReference type="ChEBI" id="CHEBI:15378"/>
        <dbReference type="ChEBI" id="CHEBI:33019"/>
        <dbReference type="ChEBI" id="CHEBI:58053"/>
        <dbReference type="ChEBI" id="CHEBI:61402"/>
        <dbReference type="EC" id="3.6.1.66"/>
    </reaction>
</comment>
<comment type="caution">
    <text evidence="7">Lacks conserved residue(s) required for the propagation of feature annotation.</text>
</comment>
<evidence type="ECO:0000256" key="4">
    <source>
        <dbReference type="ARBA" id="ARBA00022801"/>
    </source>
</evidence>